<name>A0A1L9SIW2_9EURO</name>
<evidence type="ECO:0000313" key="4">
    <source>
        <dbReference type="EMBL" id="OJJ47138.1"/>
    </source>
</evidence>
<feature type="compositionally biased region" description="Basic and acidic residues" evidence="2">
    <location>
        <begin position="653"/>
        <end position="663"/>
    </location>
</feature>
<feature type="region of interest" description="Disordered" evidence="2">
    <location>
        <begin position="147"/>
        <end position="667"/>
    </location>
</feature>
<organism evidence="4 5">
    <name type="scientific">Penicilliopsis zonata CBS 506.65</name>
    <dbReference type="NCBI Taxonomy" id="1073090"/>
    <lineage>
        <taxon>Eukaryota</taxon>
        <taxon>Fungi</taxon>
        <taxon>Dikarya</taxon>
        <taxon>Ascomycota</taxon>
        <taxon>Pezizomycotina</taxon>
        <taxon>Eurotiomycetes</taxon>
        <taxon>Eurotiomycetidae</taxon>
        <taxon>Eurotiales</taxon>
        <taxon>Aspergillaceae</taxon>
        <taxon>Penicilliopsis</taxon>
    </lineage>
</organism>
<feature type="compositionally biased region" description="Basic residues" evidence="2">
    <location>
        <begin position="562"/>
        <end position="572"/>
    </location>
</feature>
<dbReference type="GO" id="GO:0006325">
    <property type="term" value="P:chromatin organization"/>
    <property type="evidence" value="ECO:0007669"/>
    <property type="project" value="UniProtKB-ARBA"/>
</dbReference>
<dbReference type="STRING" id="1073090.A0A1L9SIW2"/>
<dbReference type="InterPro" id="IPR001487">
    <property type="entry name" value="Bromodomain"/>
</dbReference>
<dbReference type="Pfam" id="PF00439">
    <property type="entry name" value="Bromodomain"/>
    <property type="match status" value="1"/>
</dbReference>
<feature type="compositionally biased region" description="Basic and acidic residues" evidence="2">
    <location>
        <begin position="608"/>
        <end position="622"/>
    </location>
</feature>
<dbReference type="OrthoDB" id="21449at2759"/>
<sequence length="904" mass="95756">MPSLSAYTPFESLLFFQSLATLQARPSNFTAISHLLRSNQFIRDNAAFNADRLSPEALEDLYSTLMRDGLASDGSLALPPATTEQNGNPKKRKIRIEGVNDAASHAELVPELVSYLYARYKELVTKEIAYEEKRYREISDEIARLEQEEAREERVATPAGTLSAPEPMDLDVKESPAAPPPAKGVAKPVVEPPKVEEEMKELPATPSKKPTAPQKPPKVVSPIPIPVLAPEPSVSQPAGTSQPSPPPPPPPPLEQPPTKPLPQPPAQPAVPLPAKPPSQPAAVAPPPNGQQAPSPVVEKPSQLQLPNGNAAAGPPHPSSVGPQATPIARKTSPSPPPTPQSQRQPAPASAARTLPVPPRQSAQTPASAAKGVRRTSTSAKGTPQRPPNQQPYSTWHEKQLPPPPYPPPSPETFAPGATPTPQSAPPVAGTTQPQAAPPSRQAAPVPAGRRSSIGLPTTVPSTPGPVPSAAFQTPIPPTYVPQTPGALTQTPLPFASRSHRPSLLSVATPGSLTPWKSLPRLSIPDTPGSPVRPRAEEISPISDRAPSPIEALPPPRAPEPRRRGRPPGKKRRDASTTSSQGRGRSVTARDDKAPTTTPATMEPGAGRIKRETLDDGDLDGRVASRRKSSLQLGPAEEAAPPPSTKGRQKRKRGASDSAEREGSSAHVSTVPAVPLFDTHSYVLCTRNFPRTGAPIMNDVTMHKHASIFAKPLAERDAPGYRDLIYRPQDLKSIKSAIHQGSRAMAAATEAASTPADGESPTPTTALATGSTGGPATLTPGTGSTPLKNAVLMLQKTEEVIPPRGIVNSAQLEKELIRMFANAVMFNPIPQRGFGPAFPMIRDRTGLDGSDARDDAACGIIKDTREMFDDVEQAVTRWRAAERTADELASKSVFSLRRGSPSDGD</sequence>
<evidence type="ECO:0000256" key="2">
    <source>
        <dbReference type="SAM" id="MobiDB-lite"/>
    </source>
</evidence>
<proteinExistence type="predicted"/>
<dbReference type="PANTHER" id="PTHR15398">
    <property type="entry name" value="BROMODOMAIN-CONTAINING PROTEIN 8"/>
    <property type="match status" value="1"/>
</dbReference>
<dbReference type="InterPro" id="IPR036427">
    <property type="entry name" value="Bromodomain-like_sf"/>
</dbReference>
<keyword evidence="5" id="KW-1185">Reference proteome</keyword>
<dbReference type="RefSeq" id="XP_022581648.1">
    <property type="nucleotide sequence ID" value="XM_022725758.1"/>
</dbReference>
<dbReference type="EMBL" id="KV878341">
    <property type="protein sequence ID" value="OJJ47138.1"/>
    <property type="molecule type" value="Genomic_DNA"/>
</dbReference>
<feature type="compositionally biased region" description="Low complexity" evidence="2">
    <location>
        <begin position="432"/>
        <end position="447"/>
    </location>
</feature>
<feature type="region of interest" description="Disordered" evidence="2">
    <location>
        <begin position="746"/>
        <end position="783"/>
    </location>
</feature>
<dbReference type="PRINTS" id="PR01217">
    <property type="entry name" value="PRICHEXTENSN"/>
</dbReference>
<keyword evidence="1" id="KW-0103">Bromodomain</keyword>
<reference evidence="5" key="1">
    <citation type="journal article" date="2017" name="Genome Biol.">
        <title>Comparative genomics reveals high biological diversity and specific adaptations in the industrially and medically important fungal genus Aspergillus.</title>
        <authorList>
            <person name="de Vries R.P."/>
            <person name="Riley R."/>
            <person name="Wiebenga A."/>
            <person name="Aguilar-Osorio G."/>
            <person name="Amillis S."/>
            <person name="Uchima C.A."/>
            <person name="Anderluh G."/>
            <person name="Asadollahi M."/>
            <person name="Askin M."/>
            <person name="Barry K."/>
            <person name="Battaglia E."/>
            <person name="Bayram O."/>
            <person name="Benocci T."/>
            <person name="Braus-Stromeyer S.A."/>
            <person name="Caldana C."/>
            <person name="Canovas D."/>
            <person name="Cerqueira G.C."/>
            <person name="Chen F."/>
            <person name="Chen W."/>
            <person name="Choi C."/>
            <person name="Clum A."/>
            <person name="Dos Santos R.A."/>
            <person name="Damasio A.R."/>
            <person name="Diallinas G."/>
            <person name="Emri T."/>
            <person name="Fekete E."/>
            <person name="Flipphi M."/>
            <person name="Freyberg S."/>
            <person name="Gallo A."/>
            <person name="Gournas C."/>
            <person name="Habgood R."/>
            <person name="Hainaut M."/>
            <person name="Harispe M.L."/>
            <person name="Henrissat B."/>
            <person name="Hilden K.S."/>
            <person name="Hope R."/>
            <person name="Hossain A."/>
            <person name="Karabika E."/>
            <person name="Karaffa L."/>
            <person name="Karanyi Z."/>
            <person name="Krasevec N."/>
            <person name="Kuo A."/>
            <person name="Kusch H."/>
            <person name="LaButti K."/>
            <person name="Lagendijk E.L."/>
            <person name="Lapidus A."/>
            <person name="Levasseur A."/>
            <person name="Lindquist E."/>
            <person name="Lipzen A."/>
            <person name="Logrieco A.F."/>
            <person name="MacCabe A."/>
            <person name="Maekelae M.R."/>
            <person name="Malavazi I."/>
            <person name="Melin P."/>
            <person name="Meyer V."/>
            <person name="Mielnichuk N."/>
            <person name="Miskei M."/>
            <person name="Molnar A.P."/>
            <person name="Mule G."/>
            <person name="Ngan C.Y."/>
            <person name="Orejas M."/>
            <person name="Orosz E."/>
            <person name="Ouedraogo J.P."/>
            <person name="Overkamp K.M."/>
            <person name="Park H.-S."/>
            <person name="Perrone G."/>
            <person name="Piumi F."/>
            <person name="Punt P.J."/>
            <person name="Ram A.F."/>
            <person name="Ramon A."/>
            <person name="Rauscher S."/>
            <person name="Record E."/>
            <person name="Riano-Pachon D.M."/>
            <person name="Robert V."/>
            <person name="Roehrig J."/>
            <person name="Ruller R."/>
            <person name="Salamov A."/>
            <person name="Salih N.S."/>
            <person name="Samson R.A."/>
            <person name="Sandor E."/>
            <person name="Sanguinetti M."/>
            <person name="Schuetze T."/>
            <person name="Sepcic K."/>
            <person name="Shelest E."/>
            <person name="Sherlock G."/>
            <person name="Sophianopoulou V."/>
            <person name="Squina F.M."/>
            <person name="Sun H."/>
            <person name="Susca A."/>
            <person name="Todd R.B."/>
            <person name="Tsang A."/>
            <person name="Unkles S.E."/>
            <person name="van de Wiele N."/>
            <person name="van Rossen-Uffink D."/>
            <person name="Oliveira J.V."/>
            <person name="Vesth T.C."/>
            <person name="Visser J."/>
            <person name="Yu J.-H."/>
            <person name="Zhou M."/>
            <person name="Andersen M.R."/>
            <person name="Archer D.B."/>
            <person name="Baker S.E."/>
            <person name="Benoit I."/>
            <person name="Brakhage A.A."/>
            <person name="Braus G.H."/>
            <person name="Fischer R."/>
            <person name="Frisvad J.C."/>
            <person name="Goldman G.H."/>
            <person name="Houbraken J."/>
            <person name="Oakley B."/>
            <person name="Pocsi I."/>
            <person name="Scazzocchio C."/>
            <person name="Seiboth B."/>
            <person name="vanKuyk P.A."/>
            <person name="Wortman J."/>
            <person name="Dyer P.S."/>
            <person name="Grigoriev I.V."/>
        </authorList>
    </citation>
    <scope>NUCLEOTIDE SEQUENCE [LARGE SCALE GENOMIC DNA]</scope>
    <source>
        <strain evidence="5">CBS 506.65</strain>
    </source>
</reference>
<evidence type="ECO:0000259" key="3">
    <source>
        <dbReference type="Pfam" id="PF00439"/>
    </source>
</evidence>
<dbReference type="Proteomes" id="UP000184188">
    <property type="component" value="Unassembled WGS sequence"/>
</dbReference>
<feature type="compositionally biased region" description="Pro residues" evidence="2">
    <location>
        <begin position="243"/>
        <end position="288"/>
    </location>
</feature>
<dbReference type="VEuPathDB" id="FungiDB:ASPZODRAFT_151687"/>
<dbReference type="AlphaFoldDB" id="A0A1L9SIW2"/>
<dbReference type="GeneID" id="34612223"/>
<feature type="domain" description="Bromo" evidence="3">
    <location>
        <begin position="695"/>
        <end position="739"/>
    </location>
</feature>
<evidence type="ECO:0000256" key="1">
    <source>
        <dbReference type="ARBA" id="ARBA00023117"/>
    </source>
</evidence>
<dbReference type="Gene3D" id="1.20.920.10">
    <property type="entry name" value="Bromodomain-like"/>
    <property type="match status" value="1"/>
</dbReference>
<dbReference type="GO" id="GO:0035267">
    <property type="term" value="C:NuA4 histone acetyltransferase complex"/>
    <property type="evidence" value="ECO:0007669"/>
    <property type="project" value="TreeGrafter"/>
</dbReference>
<feature type="compositionally biased region" description="Low complexity" evidence="2">
    <location>
        <begin position="340"/>
        <end position="353"/>
    </location>
</feature>
<evidence type="ECO:0000313" key="5">
    <source>
        <dbReference type="Proteomes" id="UP000184188"/>
    </source>
</evidence>
<dbReference type="PANTHER" id="PTHR15398:SF4">
    <property type="entry name" value="BROMODOMAIN-CONTAINING PROTEIN 8 ISOFORM X1"/>
    <property type="match status" value="1"/>
</dbReference>
<accession>A0A1L9SIW2</accession>
<gene>
    <name evidence="4" type="ORF">ASPZODRAFT_151687</name>
</gene>
<dbReference type="SUPFAM" id="SSF47370">
    <property type="entry name" value="Bromodomain"/>
    <property type="match status" value="1"/>
</dbReference>
<feature type="compositionally biased region" description="Pro residues" evidence="2">
    <location>
        <begin position="400"/>
        <end position="410"/>
    </location>
</feature>
<protein>
    <recommendedName>
        <fullName evidence="3">Bromo domain-containing protein</fullName>
    </recommendedName>
</protein>